<dbReference type="InterPro" id="IPR047951">
    <property type="entry name" value="Transpos_ISL3"/>
</dbReference>
<feature type="domain" description="Transposase IS204/IS1001/IS1096/IS1165 DDE" evidence="1">
    <location>
        <begin position="165"/>
        <end position="412"/>
    </location>
</feature>
<protein>
    <submittedName>
        <fullName evidence="3">ISL3 family transposase</fullName>
    </submittedName>
</protein>
<dbReference type="InterPro" id="IPR029261">
    <property type="entry name" value="Transposase_Znf"/>
</dbReference>
<dbReference type="NCBIfam" id="NF033550">
    <property type="entry name" value="transpos_ISL3"/>
    <property type="match status" value="1"/>
</dbReference>
<dbReference type="PANTHER" id="PTHR33498:SF1">
    <property type="entry name" value="TRANSPOSASE FOR INSERTION SEQUENCE ELEMENT IS1557"/>
    <property type="match status" value="1"/>
</dbReference>
<gene>
    <name evidence="3" type="ORF">T23_12520</name>
</gene>
<dbReference type="Pfam" id="PF14690">
    <property type="entry name" value="Zn_ribbon_ISL3"/>
    <property type="match status" value="1"/>
</dbReference>
<accession>A0ABM8IJ50</accession>
<dbReference type="Gene3D" id="1.10.10.10">
    <property type="entry name" value="Winged helix-like DNA-binding domain superfamily/Winged helix DNA-binding domain"/>
    <property type="match status" value="1"/>
</dbReference>
<dbReference type="Pfam" id="PF01610">
    <property type="entry name" value="DDE_Tnp_ISL3"/>
    <property type="match status" value="1"/>
</dbReference>
<dbReference type="SUPFAM" id="SSF46689">
    <property type="entry name" value="Homeodomain-like"/>
    <property type="match status" value="1"/>
</dbReference>
<evidence type="ECO:0000259" key="2">
    <source>
        <dbReference type="Pfam" id="PF14690"/>
    </source>
</evidence>
<sequence>MSHSYFTRKLLNIKDKNITFSEDYLEELKLNGITSFIFKGILTYQPTHCQKCGTLFDSKFKKHGFKTSRIVIPKVSLHDTYLDLKKQRYYCGHCQSTFTLSTSIVEKNCYISYHTKHAIALEAENKISECDIARRHQVSHSTVNRIIHSFYESQTLNLNYLPENLCFDEFKSVKSAEGHMSFIFCDADSKQIIDIVEDRRLNSLQAYFKRYTKEARHRVKNIVIDMYAPYISLIKDLFPHAQIIIDKFHLVQHLSRALNKTRIRFMKKFKKHGRKFKRYWRLFLKSHALLNTTTYRSVYCFKQPMREIDILNFLLDLSPELKATYDLYQELLFALQTKNLKRFNHLLETEHPLVSPEFQTAFQTFKTYQSYIKNTLSTHYTNGPIEGINNKIKVIKRIAFGYRSFYHFKSRILMVQNLTKPKTKILAA</sequence>
<evidence type="ECO:0000313" key="3">
    <source>
        <dbReference type="EMBL" id="BEH91150.1"/>
    </source>
</evidence>
<proteinExistence type="predicted"/>
<feature type="domain" description="Transposase IS204/IS1001/IS1096/IS1165 zinc-finger" evidence="2">
    <location>
        <begin position="45"/>
        <end position="94"/>
    </location>
</feature>
<dbReference type="PANTHER" id="PTHR33498">
    <property type="entry name" value="TRANSPOSASE FOR INSERTION SEQUENCE ELEMENT IS1557"/>
    <property type="match status" value="1"/>
</dbReference>
<keyword evidence="4" id="KW-1185">Reference proteome</keyword>
<dbReference type="InterPro" id="IPR002560">
    <property type="entry name" value="Transposase_DDE"/>
</dbReference>
<dbReference type="InterPro" id="IPR009057">
    <property type="entry name" value="Homeodomain-like_sf"/>
</dbReference>
<evidence type="ECO:0000313" key="4">
    <source>
        <dbReference type="Proteomes" id="UP001432099"/>
    </source>
</evidence>
<dbReference type="InterPro" id="IPR036388">
    <property type="entry name" value="WH-like_DNA-bd_sf"/>
</dbReference>
<name>A0ABM8IJ50_9FIRM</name>
<organism evidence="3 4">
    <name type="scientific">Turicibacter faecis</name>
    <dbReference type="NCBI Taxonomy" id="2963365"/>
    <lineage>
        <taxon>Bacteria</taxon>
        <taxon>Bacillati</taxon>
        <taxon>Bacillota</taxon>
        <taxon>Erysipelotrichia</taxon>
        <taxon>Erysipelotrichales</taxon>
        <taxon>Turicibacteraceae</taxon>
        <taxon>Turicibacter</taxon>
    </lineage>
</organism>
<evidence type="ECO:0000259" key="1">
    <source>
        <dbReference type="Pfam" id="PF01610"/>
    </source>
</evidence>
<dbReference type="EMBL" id="AP028127">
    <property type="protein sequence ID" value="BEH91150.1"/>
    <property type="molecule type" value="Genomic_DNA"/>
</dbReference>
<dbReference type="Proteomes" id="UP001432099">
    <property type="component" value="Chromosome"/>
</dbReference>
<reference evidence="3" key="1">
    <citation type="journal article" date="2024" name="Int. J. Syst. Evol. Microbiol.">
        <title>Turicibacter faecis sp. nov., isolated from faeces of heart failure mouse model.</title>
        <authorList>
            <person name="Imamura Y."/>
            <person name="Motooka D."/>
            <person name="Nakajima Y."/>
            <person name="Ito S."/>
            <person name="Kitakaze M."/>
            <person name="Iida T."/>
            <person name="Nakamura S."/>
        </authorList>
    </citation>
    <scope>NUCLEOTIDE SEQUENCE</scope>
    <source>
        <strain evidence="3">TC023</strain>
    </source>
</reference>
<dbReference type="RefSeq" id="WP_338617248.1">
    <property type="nucleotide sequence ID" value="NZ_AP028127.1"/>
</dbReference>